<dbReference type="PANTHER" id="PTHR33428:SF14">
    <property type="entry name" value="CARBOXYLESTERASE TYPE B DOMAIN-CONTAINING PROTEIN"/>
    <property type="match status" value="1"/>
</dbReference>
<dbReference type="InterPro" id="IPR029058">
    <property type="entry name" value="AB_hydrolase_fold"/>
</dbReference>
<reference evidence="3 4" key="1">
    <citation type="submission" date="2020-03" db="EMBL/GenBank/DDBJ databases">
        <title>Whole genome shotgun sequence of Phytohabitans flavus NBRC 107702.</title>
        <authorList>
            <person name="Komaki H."/>
            <person name="Tamura T."/>
        </authorList>
    </citation>
    <scope>NUCLEOTIDE SEQUENCE [LARGE SCALE GENOMIC DNA]</scope>
    <source>
        <strain evidence="3 4">NBRC 107702</strain>
    </source>
</reference>
<dbReference type="Gene3D" id="3.40.50.1820">
    <property type="entry name" value="alpha/beta hydrolase"/>
    <property type="match status" value="1"/>
</dbReference>
<proteinExistence type="predicted"/>
<reference evidence="3 4" key="2">
    <citation type="submission" date="2020-03" db="EMBL/GenBank/DDBJ databases">
        <authorList>
            <person name="Ichikawa N."/>
            <person name="Kimura A."/>
            <person name="Kitahashi Y."/>
            <person name="Uohara A."/>
        </authorList>
    </citation>
    <scope>NUCLEOTIDE SEQUENCE [LARGE SCALE GENOMIC DNA]</scope>
    <source>
        <strain evidence="3 4">NBRC 107702</strain>
    </source>
</reference>
<dbReference type="SUPFAM" id="SSF53474">
    <property type="entry name" value="alpha/beta-Hydrolases"/>
    <property type="match status" value="1"/>
</dbReference>
<dbReference type="EMBL" id="AP022870">
    <property type="protein sequence ID" value="BCB81671.1"/>
    <property type="molecule type" value="Genomic_DNA"/>
</dbReference>
<evidence type="ECO:0000256" key="1">
    <source>
        <dbReference type="SAM" id="MobiDB-lite"/>
    </source>
</evidence>
<dbReference type="InterPro" id="IPR017395">
    <property type="entry name" value="Chlorophyllase-like"/>
</dbReference>
<protein>
    <recommendedName>
        <fullName evidence="5">Chlorophyllase</fullName>
    </recommendedName>
</protein>
<dbReference type="PANTHER" id="PTHR33428">
    <property type="entry name" value="CHLOROPHYLLASE-2, CHLOROPLASTIC"/>
    <property type="match status" value="1"/>
</dbReference>
<dbReference type="Proteomes" id="UP000502508">
    <property type="component" value="Chromosome"/>
</dbReference>
<gene>
    <name evidence="3" type="ORF">Pflav_080810</name>
</gene>
<feature type="region of interest" description="Disordered" evidence="1">
    <location>
        <begin position="28"/>
        <end position="56"/>
    </location>
</feature>
<evidence type="ECO:0000256" key="2">
    <source>
        <dbReference type="SAM" id="SignalP"/>
    </source>
</evidence>
<sequence>MREASLRASVAAASVLLLAGCSISVPRPATTAAPSSSPKATASAAAPAIPRGRAPAETFDVDTRQLRLSRGADRPLPVTIWYPDADAGRFPVILFSHGLTGSPDDYAGLLEHWASAGFVVAAPTYPHTSRGAERIEPLDVINQPADATYVLTEVLKLDRRAGDTLRGRLATDRLAAAGHSAGGITTIGLFSVARDERLDAGVVLAGSALGVGLGFVGPPAPLLFVHGQRDSVVSYASGKAAYDSVPWPKAFLTLPNGDHGESLRRGSQAFDMVAESTLDFWRWSLYGDPDAKRRLPKDAQSAGLGRLDDNLG</sequence>
<keyword evidence="2" id="KW-0732">Signal</keyword>
<feature type="signal peptide" evidence="2">
    <location>
        <begin position="1"/>
        <end position="19"/>
    </location>
</feature>
<keyword evidence="4" id="KW-1185">Reference proteome</keyword>
<evidence type="ECO:0000313" key="4">
    <source>
        <dbReference type="Proteomes" id="UP000502508"/>
    </source>
</evidence>
<dbReference type="AlphaFoldDB" id="A0A6F8Y6T6"/>
<organism evidence="3 4">
    <name type="scientific">Phytohabitans flavus</name>
    <dbReference type="NCBI Taxonomy" id="1076124"/>
    <lineage>
        <taxon>Bacteria</taxon>
        <taxon>Bacillati</taxon>
        <taxon>Actinomycetota</taxon>
        <taxon>Actinomycetes</taxon>
        <taxon>Micromonosporales</taxon>
        <taxon>Micromonosporaceae</taxon>
    </lineage>
</organism>
<dbReference type="KEGG" id="pfla:Pflav_080810"/>
<name>A0A6F8Y6T6_9ACTN</name>
<dbReference type="PROSITE" id="PS51257">
    <property type="entry name" value="PROKAR_LIPOPROTEIN"/>
    <property type="match status" value="1"/>
</dbReference>
<dbReference type="Pfam" id="PF07224">
    <property type="entry name" value="Chlorophyllase"/>
    <property type="match status" value="1"/>
</dbReference>
<accession>A0A6F8Y6T6</accession>
<evidence type="ECO:0000313" key="3">
    <source>
        <dbReference type="EMBL" id="BCB81671.1"/>
    </source>
</evidence>
<feature type="chain" id="PRO_5038666379" description="Chlorophyllase" evidence="2">
    <location>
        <begin position="20"/>
        <end position="312"/>
    </location>
</feature>
<evidence type="ECO:0008006" key="5">
    <source>
        <dbReference type="Google" id="ProtNLM"/>
    </source>
</evidence>